<organism evidence="1 2">
    <name type="scientific">Trichoderma gamsii</name>
    <dbReference type="NCBI Taxonomy" id="398673"/>
    <lineage>
        <taxon>Eukaryota</taxon>
        <taxon>Fungi</taxon>
        <taxon>Dikarya</taxon>
        <taxon>Ascomycota</taxon>
        <taxon>Pezizomycotina</taxon>
        <taxon>Sordariomycetes</taxon>
        <taxon>Hypocreomycetidae</taxon>
        <taxon>Hypocreales</taxon>
        <taxon>Hypocreaceae</taxon>
        <taxon>Trichoderma</taxon>
    </lineage>
</organism>
<keyword evidence="2" id="KW-1185">Reference proteome</keyword>
<dbReference type="GeneID" id="36347523"/>
<name>A0A2P4ZQE3_9HYPO</name>
<dbReference type="RefSeq" id="XP_024405782.1">
    <property type="nucleotide sequence ID" value="XM_024549442.1"/>
</dbReference>
<comment type="caution">
    <text evidence="1">The sequence shown here is derived from an EMBL/GenBank/DDBJ whole genome shotgun (WGS) entry which is preliminary data.</text>
</comment>
<feature type="non-terminal residue" evidence="1">
    <location>
        <position position="1"/>
    </location>
</feature>
<reference evidence="1 2" key="1">
    <citation type="journal article" date="2016" name="Genome Announc.">
        <title>Draft Whole-Genome Sequence of Trichoderma gamsii T6085, a Promising Biocontrol Agent of Fusarium Head Blight on Wheat.</title>
        <authorList>
            <person name="Baroncelli R."/>
            <person name="Zapparata A."/>
            <person name="Piaggeschi G."/>
            <person name="Sarrocco S."/>
            <person name="Vannacci G."/>
        </authorList>
    </citation>
    <scope>NUCLEOTIDE SEQUENCE [LARGE SCALE GENOMIC DNA]</scope>
    <source>
        <strain evidence="1 2">T6085</strain>
    </source>
</reference>
<protein>
    <submittedName>
        <fullName evidence="1">Uncharacterized protein</fullName>
    </submittedName>
</protein>
<dbReference type="EMBL" id="JPDN02000013">
    <property type="protein sequence ID" value="PON26525.1"/>
    <property type="molecule type" value="Genomic_DNA"/>
</dbReference>
<dbReference type="Proteomes" id="UP000054821">
    <property type="component" value="Unassembled WGS sequence"/>
</dbReference>
<sequence length="43" mass="4861">FLQILFLSLYTKHTYSARVGFEPYGTGNLDPPSCTMMDPPTLH</sequence>
<evidence type="ECO:0000313" key="1">
    <source>
        <dbReference type="EMBL" id="PON26525.1"/>
    </source>
</evidence>
<evidence type="ECO:0000313" key="2">
    <source>
        <dbReference type="Proteomes" id="UP000054821"/>
    </source>
</evidence>
<accession>A0A2P4ZQE3</accession>
<gene>
    <name evidence="1" type="ORF">TGAM01_v204535</name>
</gene>
<dbReference type="AlphaFoldDB" id="A0A2P4ZQE3"/>
<proteinExistence type="predicted"/>